<sequence length="114" mass="11996">MTTITIVLTDLPKGKGVTVQTDAGAPCIGQPRTPAEALTMDLLRTCKAQGVSVQYGTLSATLAGELLKDLLHPEELGHAVTPEVRDRARICLGMAAVESHLAYSASPLRSGRQS</sequence>
<protein>
    <submittedName>
        <fullName evidence="1">Uncharacterized protein</fullName>
    </submittedName>
</protein>
<accession>A0AAU7LW11</accession>
<organism evidence="1">
    <name type="scientific">Polaromonas hydrogenivorans</name>
    <dbReference type="NCBI Taxonomy" id="335476"/>
    <lineage>
        <taxon>Bacteria</taxon>
        <taxon>Pseudomonadati</taxon>
        <taxon>Pseudomonadota</taxon>
        <taxon>Betaproteobacteria</taxon>
        <taxon>Burkholderiales</taxon>
        <taxon>Comamonadaceae</taxon>
        <taxon>Polaromonas</taxon>
    </lineage>
</organism>
<gene>
    <name evidence="1" type="ORF">ABLV49_08975</name>
</gene>
<name>A0AAU7LW11_9BURK</name>
<dbReference type="EMBL" id="CP157675">
    <property type="protein sequence ID" value="XBP71907.1"/>
    <property type="molecule type" value="Genomic_DNA"/>
</dbReference>
<evidence type="ECO:0000313" key="1">
    <source>
        <dbReference type="EMBL" id="XBP71907.1"/>
    </source>
</evidence>
<dbReference type="RefSeq" id="WP_349281243.1">
    <property type="nucleotide sequence ID" value="NZ_CBCSCU010000004.1"/>
</dbReference>
<proteinExistence type="predicted"/>
<dbReference type="AlphaFoldDB" id="A0AAU7LW11"/>
<reference evidence="1" key="1">
    <citation type="submission" date="2024-05" db="EMBL/GenBank/DDBJ databases">
        <authorList>
            <person name="Bunk B."/>
            <person name="Swiderski J."/>
            <person name="Sproer C."/>
            <person name="Thiel V."/>
        </authorList>
    </citation>
    <scope>NUCLEOTIDE SEQUENCE</scope>
    <source>
        <strain evidence="1">DSM 17735</strain>
    </source>
</reference>